<dbReference type="PANTHER" id="PTHR21666:SF286">
    <property type="entry name" value="LIPOPROTEIN NLPD"/>
    <property type="match status" value="1"/>
</dbReference>
<gene>
    <name evidence="3" type="ORF">NQ491_02630</name>
</gene>
<evidence type="ECO:0000259" key="2">
    <source>
        <dbReference type="Pfam" id="PF01551"/>
    </source>
</evidence>
<dbReference type="InterPro" id="IPR016047">
    <property type="entry name" value="M23ase_b-sheet_dom"/>
</dbReference>
<dbReference type="InterPro" id="IPR050570">
    <property type="entry name" value="Cell_wall_metabolism_enzyme"/>
</dbReference>
<evidence type="ECO:0000313" key="3">
    <source>
        <dbReference type="EMBL" id="UWN57694.1"/>
    </source>
</evidence>
<keyword evidence="1" id="KW-1133">Transmembrane helix</keyword>
<proteinExistence type="predicted"/>
<keyword evidence="4" id="KW-1185">Reference proteome</keyword>
<sequence length="324" mass="37858">MSENSRPTRFKDLVPRWQEQSENFKKKFLRGVVHAFAWTGMAVLYYFAFSIFFDTPLEYEMKHSTRMLRQQYDSLSRRYDTIEKVLMNVIDRDRSVFRTLFESDPYNFDTDFEKKKWEAQEKLLTKSNKELGKLFLEKLRSFEKRGSEQLFTLATLEQAADSLKDRFDNIPAIQPVINKELTLLTASYGMRIHPFYKSLAAHQGVDYTVSEGSRVFATADGRIKEIITKRTSSGNTVVIDHGNGYETVYSHLGKIYARRGDRVRRGDIIAQSGNTGLSLAPHLHYEIRHNGMRVDPIHYFFMELDYEEYQKIVKIAQTGMQSFD</sequence>
<evidence type="ECO:0000256" key="1">
    <source>
        <dbReference type="SAM" id="Phobius"/>
    </source>
</evidence>
<dbReference type="RefSeq" id="WP_026089493.1">
    <property type="nucleotide sequence ID" value="NZ_CAPH01000004.1"/>
</dbReference>
<dbReference type="CDD" id="cd12797">
    <property type="entry name" value="M23_peptidase"/>
    <property type="match status" value="1"/>
</dbReference>
<dbReference type="GeneID" id="82890594"/>
<dbReference type="Gene3D" id="2.70.70.10">
    <property type="entry name" value="Glucose Permease (Domain IIA)"/>
    <property type="match status" value="1"/>
</dbReference>
<dbReference type="SUPFAM" id="SSF51261">
    <property type="entry name" value="Duplicated hybrid motif"/>
    <property type="match status" value="1"/>
</dbReference>
<feature type="domain" description="M23ase beta-sheet core" evidence="2">
    <location>
        <begin position="201"/>
        <end position="296"/>
    </location>
</feature>
<name>A0ABY5V233_9BACT</name>
<keyword evidence="1" id="KW-0812">Transmembrane</keyword>
<accession>A0ABY5V233</accession>
<organism evidence="3 4">
    <name type="scientific">Alistipes ihumii AP11</name>
    <dbReference type="NCBI Taxonomy" id="1211813"/>
    <lineage>
        <taxon>Bacteria</taxon>
        <taxon>Pseudomonadati</taxon>
        <taxon>Bacteroidota</taxon>
        <taxon>Bacteroidia</taxon>
        <taxon>Bacteroidales</taxon>
        <taxon>Rikenellaceae</taxon>
        <taxon>Alistipes</taxon>
    </lineage>
</organism>
<protein>
    <submittedName>
        <fullName evidence="3">M23 family metallopeptidase</fullName>
    </submittedName>
</protein>
<evidence type="ECO:0000313" key="4">
    <source>
        <dbReference type="Proteomes" id="UP001059295"/>
    </source>
</evidence>
<dbReference type="Proteomes" id="UP001059295">
    <property type="component" value="Chromosome"/>
</dbReference>
<reference evidence="3" key="1">
    <citation type="journal article" date="2022" name="Cell">
        <title>Design, construction, and in vivo augmentation of a complex gut microbiome.</title>
        <authorList>
            <person name="Cheng A.G."/>
            <person name="Ho P.Y."/>
            <person name="Aranda-Diaz A."/>
            <person name="Jain S."/>
            <person name="Yu F.B."/>
            <person name="Meng X."/>
            <person name="Wang M."/>
            <person name="Iakiviak M."/>
            <person name="Nagashima K."/>
            <person name="Zhao A."/>
            <person name="Murugkar P."/>
            <person name="Patil A."/>
            <person name="Atabakhsh K."/>
            <person name="Weakley A."/>
            <person name="Yan J."/>
            <person name="Brumbaugh A.R."/>
            <person name="Higginbottom S."/>
            <person name="Dimas A."/>
            <person name="Shiver A.L."/>
            <person name="Deutschbauer A."/>
            <person name="Neff N."/>
            <person name="Sonnenburg J.L."/>
            <person name="Huang K.C."/>
            <person name="Fischbach M.A."/>
        </authorList>
    </citation>
    <scope>NUCLEOTIDE SEQUENCE</scope>
    <source>
        <strain evidence="3">AP11</strain>
    </source>
</reference>
<keyword evidence="1" id="KW-0472">Membrane</keyword>
<feature type="transmembrane region" description="Helical" evidence="1">
    <location>
        <begin position="32"/>
        <end position="53"/>
    </location>
</feature>
<dbReference type="InterPro" id="IPR011055">
    <property type="entry name" value="Dup_hybrid_motif"/>
</dbReference>
<dbReference type="Pfam" id="PF01551">
    <property type="entry name" value="Peptidase_M23"/>
    <property type="match status" value="1"/>
</dbReference>
<dbReference type="PANTHER" id="PTHR21666">
    <property type="entry name" value="PEPTIDASE-RELATED"/>
    <property type="match status" value="1"/>
</dbReference>
<dbReference type="EMBL" id="CP102294">
    <property type="protein sequence ID" value="UWN57694.1"/>
    <property type="molecule type" value="Genomic_DNA"/>
</dbReference>